<keyword evidence="3" id="KW-1185">Reference proteome</keyword>
<feature type="region of interest" description="Disordered" evidence="1">
    <location>
        <begin position="13"/>
        <end position="106"/>
    </location>
</feature>
<comment type="caution">
    <text evidence="2">The sequence shown here is derived from an EMBL/GenBank/DDBJ whole genome shotgun (WGS) entry which is preliminary data.</text>
</comment>
<sequence>MIGWLGVEAVSRRSVAVARGSRGSGGARAWRRSGGASNRSQPAADGREREGEAGSARPQLPPPPRRPSPPIGAAASDRSIDRGGGTVVPPPRFPCPPEGSRFGPGVRFIRFKL</sequence>
<proteinExistence type="predicted"/>
<reference evidence="2" key="1">
    <citation type="journal article" date="2021" name="bioRxiv">
        <title>Whole Genome Assembly and Annotation of Northern Wild Rice, Zizania palustris L., Supports a Whole Genome Duplication in the Zizania Genus.</title>
        <authorList>
            <person name="Haas M."/>
            <person name="Kono T."/>
            <person name="Macchietto M."/>
            <person name="Millas R."/>
            <person name="McGilp L."/>
            <person name="Shao M."/>
            <person name="Duquette J."/>
            <person name="Hirsch C.N."/>
            <person name="Kimball J."/>
        </authorList>
    </citation>
    <scope>NUCLEOTIDE SEQUENCE</scope>
    <source>
        <tissue evidence="2">Fresh leaf tissue</tissue>
    </source>
</reference>
<reference evidence="2" key="2">
    <citation type="submission" date="2021-02" db="EMBL/GenBank/DDBJ databases">
        <authorList>
            <person name="Kimball J.A."/>
            <person name="Haas M.W."/>
            <person name="Macchietto M."/>
            <person name="Kono T."/>
            <person name="Duquette J."/>
            <person name="Shao M."/>
        </authorList>
    </citation>
    <scope>NUCLEOTIDE SEQUENCE</scope>
    <source>
        <tissue evidence="2">Fresh leaf tissue</tissue>
    </source>
</reference>
<dbReference type="AlphaFoldDB" id="A0A8J5R8S3"/>
<protein>
    <submittedName>
        <fullName evidence="2">Uncharacterized protein</fullName>
    </submittedName>
</protein>
<name>A0A8J5R8S3_ZIZPA</name>
<feature type="compositionally biased region" description="Pro residues" evidence="1">
    <location>
        <begin position="59"/>
        <end position="70"/>
    </location>
</feature>
<dbReference type="EMBL" id="JAAALK010001676">
    <property type="protein sequence ID" value="KAG8040799.1"/>
    <property type="molecule type" value="Genomic_DNA"/>
</dbReference>
<evidence type="ECO:0000256" key="1">
    <source>
        <dbReference type="SAM" id="MobiDB-lite"/>
    </source>
</evidence>
<dbReference type="Proteomes" id="UP000729402">
    <property type="component" value="Unassembled WGS sequence"/>
</dbReference>
<gene>
    <name evidence="2" type="ORF">GUJ93_ZPchr0662g2875</name>
</gene>
<accession>A0A8J5R8S3</accession>
<evidence type="ECO:0000313" key="3">
    <source>
        <dbReference type="Proteomes" id="UP000729402"/>
    </source>
</evidence>
<organism evidence="2 3">
    <name type="scientific">Zizania palustris</name>
    <name type="common">Northern wild rice</name>
    <dbReference type="NCBI Taxonomy" id="103762"/>
    <lineage>
        <taxon>Eukaryota</taxon>
        <taxon>Viridiplantae</taxon>
        <taxon>Streptophyta</taxon>
        <taxon>Embryophyta</taxon>
        <taxon>Tracheophyta</taxon>
        <taxon>Spermatophyta</taxon>
        <taxon>Magnoliopsida</taxon>
        <taxon>Liliopsida</taxon>
        <taxon>Poales</taxon>
        <taxon>Poaceae</taxon>
        <taxon>BOP clade</taxon>
        <taxon>Oryzoideae</taxon>
        <taxon>Oryzeae</taxon>
        <taxon>Zizaniinae</taxon>
        <taxon>Zizania</taxon>
    </lineage>
</organism>
<evidence type="ECO:0000313" key="2">
    <source>
        <dbReference type="EMBL" id="KAG8040799.1"/>
    </source>
</evidence>
<feature type="compositionally biased region" description="Pro residues" evidence="1">
    <location>
        <begin position="88"/>
        <end position="97"/>
    </location>
</feature>